<accession>A0ABT7NQF5</accession>
<dbReference type="Proteomes" id="UP001170954">
    <property type="component" value="Unassembled WGS sequence"/>
</dbReference>
<reference evidence="2" key="1">
    <citation type="submission" date="2020-06" db="EMBL/GenBank/DDBJ databases">
        <authorList>
            <person name="Dong N."/>
        </authorList>
    </citation>
    <scope>NUCLEOTIDE SEQUENCE</scope>
    <source>
        <strain evidence="2">R1692</strain>
    </source>
</reference>
<keyword evidence="1" id="KW-0732">Signal</keyword>
<dbReference type="PROSITE" id="PS51257">
    <property type="entry name" value="PROKAR_LIPOPROTEIN"/>
    <property type="match status" value="1"/>
</dbReference>
<dbReference type="InterPro" id="IPR011467">
    <property type="entry name" value="DUF1573"/>
</dbReference>
<dbReference type="Gene3D" id="2.60.40.10">
    <property type="entry name" value="Immunoglobulins"/>
    <property type="match status" value="1"/>
</dbReference>
<keyword evidence="3" id="KW-1185">Reference proteome</keyword>
<gene>
    <name evidence="2" type="ORF">HX018_14375</name>
</gene>
<evidence type="ECO:0000256" key="1">
    <source>
        <dbReference type="SAM" id="SignalP"/>
    </source>
</evidence>
<dbReference type="InterPro" id="IPR013783">
    <property type="entry name" value="Ig-like_fold"/>
</dbReference>
<feature type="chain" id="PRO_5045526782" evidence="1">
    <location>
        <begin position="22"/>
        <end position="147"/>
    </location>
</feature>
<feature type="signal peptide" evidence="1">
    <location>
        <begin position="1"/>
        <end position="21"/>
    </location>
</feature>
<protein>
    <submittedName>
        <fullName evidence="2">DUF1573 domain-containing protein</fullName>
    </submittedName>
</protein>
<dbReference type="EMBL" id="JACAGK010000046">
    <property type="protein sequence ID" value="MDM1049425.1"/>
    <property type="molecule type" value="Genomic_DNA"/>
</dbReference>
<organism evidence="2 3">
    <name type="scientific">Sphingobacterium hotanense</name>
    <dbReference type="NCBI Taxonomy" id="649196"/>
    <lineage>
        <taxon>Bacteria</taxon>
        <taxon>Pseudomonadati</taxon>
        <taxon>Bacteroidota</taxon>
        <taxon>Sphingobacteriia</taxon>
        <taxon>Sphingobacteriales</taxon>
        <taxon>Sphingobacteriaceae</taxon>
        <taxon>Sphingobacterium</taxon>
    </lineage>
</organism>
<reference evidence="2" key="2">
    <citation type="journal article" date="2022" name="Sci. Total Environ.">
        <title>Prevalence, transmission, and molecular epidemiology of tet(X)-positive bacteria among humans, animals, and environmental niches in China: An epidemiological, and genomic-based study.</title>
        <authorList>
            <person name="Dong N."/>
            <person name="Zeng Y."/>
            <person name="Cai C."/>
            <person name="Sun C."/>
            <person name="Lu J."/>
            <person name="Liu C."/>
            <person name="Zhou H."/>
            <person name="Sun Q."/>
            <person name="Shu L."/>
            <person name="Wang H."/>
            <person name="Wang Y."/>
            <person name="Wang S."/>
            <person name="Wu C."/>
            <person name="Chan E.W."/>
            <person name="Chen G."/>
            <person name="Shen Z."/>
            <person name="Chen S."/>
            <person name="Zhang R."/>
        </authorList>
    </citation>
    <scope>NUCLEOTIDE SEQUENCE</scope>
    <source>
        <strain evidence="2">R1692</strain>
    </source>
</reference>
<name>A0ABT7NQF5_9SPHI</name>
<proteinExistence type="predicted"/>
<evidence type="ECO:0000313" key="3">
    <source>
        <dbReference type="Proteomes" id="UP001170954"/>
    </source>
</evidence>
<sequence>MTMKKLSLVLLASALMFTACNNNNEENTNGSQDSTAVATTQEGAGRMEFEEEAFNFGTIKEGEVVEHVFKFKNTGDFPVVLAQVSASCGCTTPTYTSTPVKPGESGEISVKFDSNGQVGQQQKIITIASNAEKPVTTVQLKGEVVVN</sequence>
<dbReference type="PANTHER" id="PTHR37833">
    <property type="entry name" value="LIPOPROTEIN-RELATED"/>
    <property type="match status" value="1"/>
</dbReference>
<dbReference type="Pfam" id="PF07610">
    <property type="entry name" value="DUF1573"/>
    <property type="match status" value="1"/>
</dbReference>
<evidence type="ECO:0000313" key="2">
    <source>
        <dbReference type="EMBL" id="MDM1049425.1"/>
    </source>
</evidence>
<dbReference type="PANTHER" id="PTHR37833:SF1">
    <property type="entry name" value="SIGNAL PEPTIDE PROTEIN"/>
    <property type="match status" value="1"/>
</dbReference>
<comment type="caution">
    <text evidence="2">The sequence shown here is derived from an EMBL/GenBank/DDBJ whole genome shotgun (WGS) entry which is preliminary data.</text>
</comment>